<gene>
    <name evidence="1" type="ORF">CPX_001727</name>
</gene>
<dbReference type="STRING" id="479893.CPX_001727"/>
<dbReference type="RefSeq" id="WP_053521557.1">
    <property type="nucleotide sequence ID" value="NZ_LHCF01000018.1"/>
</dbReference>
<reference evidence="2" key="1">
    <citation type="submission" date="2015-05" db="EMBL/GenBank/DDBJ databases">
        <title>Draft genome sequence of 'Candidatus Phytoplasma Pruni' strain CX, a plant pathogenic bacterium.</title>
        <authorList>
            <person name="Lee I.-M."/>
            <person name="Bottner-Parker K.D."/>
            <person name="Shao J."/>
            <person name="Gundersen-Rindal D.E."/>
            <person name="Zhao Y."/>
            <person name="Davis R.E."/>
        </authorList>
    </citation>
    <scope>NUCLEOTIDE SEQUENCE [LARGE SCALE GENOMIC DNA]</scope>
    <source>
        <strain evidence="2">CX</strain>
    </source>
</reference>
<proteinExistence type="predicted"/>
<evidence type="ECO:0000313" key="2">
    <source>
        <dbReference type="Proteomes" id="UP000037386"/>
    </source>
</evidence>
<comment type="caution">
    <text evidence="1">The sequence shown here is derived from an EMBL/GenBank/DDBJ whole genome shotgun (WGS) entry which is preliminary data.</text>
</comment>
<evidence type="ECO:0000313" key="1">
    <source>
        <dbReference type="EMBL" id="KOR75295.1"/>
    </source>
</evidence>
<name>A0A0M1MZR0_9MOLU</name>
<accession>A0A0M1MZR0</accession>
<protein>
    <submittedName>
        <fullName evidence="1">Uncharacterized protein</fullName>
    </submittedName>
</protein>
<sequence length="118" mass="14451">MEYIQFKLDKIQTEEYILQIEQFVKTIKYYFKTFDKFIELFKQIYPKNTSKISEIIMNNKMKEKFQNCVIDLSKFDDFEKHQIDINNYIKNQNGVLFDQIIQESCNDNFMKEIMISKK</sequence>
<dbReference type="AlphaFoldDB" id="A0A0M1MZR0"/>
<organism evidence="1 2">
    <name type="scientific">Candidatus Phytoplasma pruni</name>
    <dbReference type="NCBI Taxonomy" id="479893"/>
    <lineage>
        <taxon>Bacteria</taxon>
        <taxon>Bacillati</taxon>
        <taxon>Mycoplasmatota</taxon>
        <taxon>Mollicutes</taxon>
        <taxon>Acholeplasmatales</taxon>
        <taxon>Acholeplasmataceae</taxon>
        <taxon>Candidatus Phytoplasma</taxon>
        <taxon>16SrIII (X-disease group)</taxon>
    </lineage>
</organism>
<dbReference type="PATRIC" id="fig|479893.3.peg.543"/>
<dbReference type="Proteomes" id="UP000037386">
    <property type="component" value="Unassembled WGS sequence"/>
</dbReference>
<dbReference type="EMBL" id="LHCF01000018">
    <property type="protein sequence ID" value="KOR75295.1"/>
    <property type="molecule type" value="Genomic_DNA"/>
</dbReference>